<keyword evidence="1" id="KW-0812">Transmembrane</keyword>
<dbReference type="RefSeq" id="WP_203952363.1">
    <property type="nucleotide sequence ID" value="NZ_BOOO01000008.1"/>
</dbReference>
<dbReference type="Proteomes" id="UP000650628">
    <property type="component" value="Unassembled WGS sequence"/>
</dbReference>
<protein>
    <recommendedName>
        <fullName evidence="4">CU044_5270 family protein</fullName>
    </recommendedName>
</protein>
<evidence type="ECO:0008006" key="4">
    <source>
        <dbReference type="Google" id="ProtNLM"/>
    </source>
</evidence>
<feature type="transmembrane region" description="Helical" evidence="1">
    <location>
        <begin position="46"/>
        <end position="68"/>
    </location>
</feature>
<dbReference type="InterPro" id="IPR006311">
    <property type="entry name" value="TAT_signal"/>
</dbReference>
<gene>
    <name evidence="2" type="ORF">Pmi06nite_17530</name>
</gene>
<dbReference type="NCBIfam" id="NF038083">
    <property type="entry name" value="CU044_5270_fam"/>
    <property type="match status" value="1"/>
</dbReference>
<comment type="caution">
    <text evidence="2">The sequence shown here is derived from an EMBL/GenBank/DDBJ whole genome shotgun (WGS) entry which is preliminary data.</text>
</comment>
<keyword evidence="3" id="KW-1185">Reference proteome</keyword>
<evidence type="ECO:0000313" key="3">
    <source>
        <dbReference type="Proteomes" id="UP000650628"/>
    </source>
</evidence>
<organism evidence="2 3">
    <name type="scientific">Planotetraspora mira</name>
    <dbReference type="NCBI Taxonomy" id="58121"/>
    <lineage>
        <taxon>Bacteria</taxon>
        <taxon>Bacillati</taxon>
        <taxon>Actinomycetota</taxon>
        <taxon>Actinomycetes</taxon>
        <taxon>Streptosporangiales</taxon>
        <taxon>Streptosporangiaceae</taxon>
        <taxon>Planotetraspora</taxon>
    </lineage>
</organism>
<keyword evidence="1" id="KW-0472">Membrane</keyword>
<dbReference type="AlphaFoldDB" id="A0A8J3X5M1"/>
<dbReference type="PROSITE" id="PS51318">
    <property type="entry name" value="TAT"/>
    <property type="match status" value="1"/>
</dbReference>
<keyword evidence="1" id="KW-1133">Transmembrane helix</keyword>
<sequence>MDDLKMVRDAYGEITPNPQLETRLRARLAHEVGRPSSRRGFLRGRAGIGLGLLATAAAAAVAVAAVGIGAGGGSGTAPVAGAPATELSAKSILLAAADQAATESAGRYWRLHMLSGSSGRVEGVTPYTVFGPNEFDGWRSPSAQETDYTFQRELAAYPLTNADKAAWKADGSPSSVKVRNNEDFYTYTLTDGGWTTKRITPEIKKSASASFKQLCARADAAAKCPPSAQLTWAEKEKIASDPARFQELLFPKAAPGTSPANKLMQGFDFLIEQPASPEIRAKAFRILADLPGVRSVGKVKSLDGRTGVGIAAEGEMIDDSGATFEYQVILDPKTHKVIGDKQTIVGGTYRGLGAGTVLVEQSVMQAGWTGDAPHHS</sequence>
<reference evidence="2 3" key="1">
    <citation type="submission" date="2021-01" db="EMBL/GenBank/DDBJ databases">
        <title>Whole genome shotgun sequence of Planotetraspora mira NBRC 15435.</title>
        <authorList>
            <person name="Komaki H."/>
            <person name="Tamura T."/>
        </authorList>
    </citation>
    <scope>NUCLEOTIDE SEQUENCE [LARGE SCALE GENOMIC DNA]</scope>
    <source>
        <strain evidence="2 3">NBRC 15435</strain>
    </source>
</reference>
<dbReference type="EMBL" id="BOOO01000008">
    <property type="protein sequence ID" value="GII28311.1"/>
    <property type="molecule type" value="Genomic_DNA"/>
</dbReference>
<name>A0A8J3X5M1_9ACTN</name>
<evidence type="ECO:0000256" key="1">
    <source>
        <dbReference type="SAM" id="Phobius"/>
    </source>
</evidence>
<proteinExistence type="predicted"/>
<accession>A0A8J3X5M1</accession>
<dbReference type="InterPro" id="IPR047789">
    <property type="entry name" value="CU044_5270-like"/>
</dbReference>
<evidence type="ECO:0000313" key="2">
    <source>
        <dbReference type="EMBL" id="GII28311.1"/>
    </source>
</evidence>